<dbReference type="OrthoDB" id="9799278at2"/>
<organism evidence="2 3">
    <name type="scientific">Pseudoalteromonas phenolica</name>
    <dbReference type="NCBI Taxonomy" id="161398"/>
    <lineage>
        <taxon>Bacteria</taxon>
        <taxon>Pseudomonadati</taxon>
        <taxon>Pseudomonadota</taxon>
        <taxon>Gammaproteobacteria</taxon>
        <taxon>Alteromonadales</taxon>
        <taxon>Pseudoalteromonadaceae</taxon>
        <taxon>Pseudoalteromonas</taxon>
    </lineage>
</organism>
<reference evidence="2 3" key="1">
    <citation type="submission" date="2017-12" db="EMBL/GenBank/DDBJ databases">
        <authorList>
            <person name="Paulsen S."/>
            <person name="Gram L.K."/>
        </authorList>
    </citation>
    <scope>NUCLEOTIDE SEQUENCE [LARGE SCALE GENOMIC DNA]</scope>
    <source>
        <strain evidence="2 3">S1189</strain>
    </source>
</reference>
<dbReference type="Pfam" id="PF04230">
    <property type="entry name" value="PS_pyruv_trans"/>
    <property type="match status" value="1"/>
</dbReference>
<dbReference type="Proteomes" id="UP000307362">
    <property type="component" value="Unassembled WGS sequence"/>
</dbReference>
<dbReference type="InterPro" id="IPR007345">
    <property type="entry name" value="Polysacch_pyruvyl_Trfase"/>
</dbReference>
<sequence length="366" mass="41790">MKDIKIGIITVQKTVNYGGMLQAFSSYKVMSCHGKCELIDYENKHVKKNLSLIRIDFSLRGILRAFKDILRVIPKKRAINRFKIFFNQIEYSPIVTSETLGSLSGRYDYLISGSDQIWNPTCVTPDGTLDKTYLLSFDDKAVKVSYASSMGSYQPENSYLEEMKNELSKFKSISVREADMVEKLKPLRLSMEHVVDPTLLLTAEEWLEYTGNSCVSKNKENKRIVTYFLKKTELTAKTVKAVKDLTNNIVRAITLDVDPGKYVDEHLNDIGPSEFIREFYESDFIVTDSFHGVVFALIFRKPFLAVSHGYNINRIESLLSSIGSESRIITDENALSNVQILQDIANYNELERLVSRSHSFIKKSFS</sequence>
<comment type="caution">
    <text evidence="2">The sequence shown here is derived from an EMBL/GenBank/DDBJ whole genome shotgun (WGS) entry which is preliminary data.</text>
</comment>
<gene>
    <name evidence="2" type="ORF">CWB73_15920</name>
</gene>
<dbReference type="AlphaFoldDB" id="A0A5S3YQ44"/>
<accession>A0A5S3YQ44</accession>
<evidence type="ECO:0000313" key="2">
    <source>
        <dbReference type="EMBL" id="TMP78770.1"/>
    </source>
</evidence>
<evidence type="ECO:0000259" key="1">
    <source>
        <dbReference type="Pfam" id="PF04230"/>
    </source>
</evidence>
<feature type="domain" description="Polysaccharide pyruvyl transferase" evidence="1">
    <location>
        <begin position="16"/>
        <end position="309"/>
    </location>
</feature>
<dbReference type="EMBL" id="PNCM01000035">
    <property type="protein sequence ID" value="TMP78770.1"/>
    <property type="molecule type" value="Genomic_DNA"/>
</dbReference>
<protein>
    <recommendedName>
        <fullName evidence="1">Polysaccharide pyruvyl transferase domain-containing protein</fullName>
    </recommendedName>
</protein>
<reference evidence="3" key="2">
    <citation type="submission" date="2019-06" db="EMBL/GenBank/DDBJ databases">
        <title>Co-occurence of chitin degradation, pigmentation and bioactivity in marine Pseudoalteromonas.</title>
        <authorList>
            <person name="Sonnenschein E.C."/>
            <person name="Bech P.K."/>
        </authorList>
    </citation>
    <scope>NUCLEOTIDE SEQUENCE [LARGE SCALE GENOMIC DNA]</scope>
    <source>
        <strain evidence="3">S1189</strain>
    </source>
</reference>
<proteinExistence type="predicted"/>
<name>A0A5S3YQ44_9GAMM</name>
<dbReference type="RefSeq" id="WP_138568525.1">
    <property type="nucleotide sequence ID" value="NZ_PNCM01000035.1"/>
</dbReference>
<evidence type="ECO:0000313" key="3">
    <source>
        <dbReference type="Proteomes" id="UP000307362"/>
    </source>
</evidence>